<evidence type="ECO:0000313" key="2">
    <source>
        <dbReference type="Proteomes" id="UP000500938"/>
    </source>
</evidence>
<dbReference type="EMBL" id="CP053085">
    <property type="protein sequence ID" value="QJR37641.1"/>
    <property type="molecule type" value="Genomic_DNA"/>
</dbReference>
<dbReference type="Proteomes" id="UP000500938">
    <property type="component" value="Chromosome"/>
</dbReference>
<dbReference type="AlphaFoldDB" id="A0A6M4IZJ9"/>
<organism evidence="1 2">
    <name type="scientific">Gemmatimonas groenlandica</name>
    <dbReference type="NCBI Taxonomy" id="2732249"/>
    <lineage>
        <taxon>Bacteria</taxon>
        <taxon>Pseudomonadati</taxon>
        <taxon>Gemmatimonadota</taxon>
        <taxon>Gemmatimonadia</taxon>
        <taxon>Gemmatimonadales</taxon>
        <taxon>Gemmatimonadaceae</taxon>
        <taxon>Gemmatimonas</taxon>
    </lineage>
</organism>
<accession>A0A6M4IZJ9</accession>
<evidence type="ECO:0000313" key="1">
    <source>
        <dbReference type="EMBL" id="QJR37641.1"/>
    </source>
</evidence>
<keyword evidence="2" id="KW-1185">Reference proteome</keyword>
<protein>
    <submittedName>
        <fullName evidence="1">Uncharacterized protein</fullName>
    </submittedName>
</protein>
<reference evidence="1 2" key="1">
    <citation type="submission" date="2020-05" db="EMBL/GenBank/DDBJ databases">
        <title>Complete genome sequence of Gemmatimonas greenlandica TET16.</title>
        <authorList>
            <person name="Zeng Y."/>
        </authorList>
    </citation>
    <scope>NUCLEOTIDE SEQUENCE [LARGE SCALE GENOMIC DNA]</scope>
    <source>
        <strain evidence="1 2">TET16</strain>
    </source>
</reference>
<sequence>MTADFVLQPALARFTVGDSTVQGITGTVFGMWDDAGRRVASGGQWGERPTGERFLLQERDRTYILNIDFPFRSPSPELRTISLDLSKALSAPGVPALPVIKFTPAKWKHGYT</sequence>
<gene>
    <name evidence="1" type="ORF">HKW67_20010</name>
</gene>
<dbReference type="RefSeq" id="WP_171227076.1">
    <property type="nucleotide sequence ID" value="NZ_CP053085.1"/>
</dbReference>
<proteinExistence type="predicted"/>
<dbReference type="KEGG" id="ggr:HKW67_20010"/>
<name>A0A6M4IZJ9_9BACT</name>